<proteinExistence type="predicted"/>
<dbReference type="RefSeq" id="WP_002690605.1">
    <property type="nucleotide sequence ID" value="NZ_JH600070.1"/>
</dbReference>
<evidence type="ECO:0000256" key="2">
    <source>
        <dbReference type="SAM" id="SignalP"/>
    </source>
</evidence>
<evidence type="ECO:0000313" key="3">
    <source>
        <dbReference type="EMBL" id="EIJ43434.1"/>
    </source>
</evidence>
<keyword evidence="4" id="KW-1185">Reference proteome</keyword>
<dbReference type="Proteomes" id="UP000005744">
    <property type="component" value="Unassembled WGS sequence"/>
</dbReference>
<evidence type="ECO:0000256" key="1">
    <source>
        <dbReference type="SAM" id="MobiDB-lite"/>
    </source>
</evidence>
<evidence type="ECO:0008006" key="5">
    <source>
        <dbReference type="Google" id="ProtNLM"/>
    </source>
</evidence>
<protein>
    <recommendedName>
        <fullName evidence="5">Integral membrane protein</fullName>
    </recommendedName>
</protein>
<dbReference type="HOGENOM" id="CLU_1302906_0_0_6"/>
<reference evidence="3 4" key="1">
    <citation type="submission" date="2011-11" db="EMBL/GenBank/DDBJ databases">
        <title>Improved High-Quality Draft sequence of Beggiatoa alba B18lD.</title>
        <authorList>
            <consortium name="US DOE Joint Genome Institute"/>
            <person name="Lucas S."/>
            <person name="Han J."/>
            <person name="Lapidus A."/>
            <person name="Cheng J.-F."/>
            <person name="Goodwin L."/>
            <person name="Pitluck S."/>
            <person name="Peters L."/>
            <person name="Mikhailova N."/>
            <person name="Held B."/>
            <person name="Detter J.C."/>
            <person name="Han C."/>
            <person name="Tapia R."/>
            <person name="Land M."/>
            <person name="Hauser L."/>
            <person name="Kyrpides N."/>
            <person name="Ivanova N."/>
            <person name="Pagani I."/>
            <person name="Samuel K."/>
            <person name="Teske A."/>
            <person name="Mueller J."/>
            <person name="Woyke T."/>
        </authorList>
    </citation>
    <scope>NUCLEOTIDE SEQUENCE [LARGE SCALE GENOMIC DNA]</scope>
    <source>
        <strain evidence="3 4">B18LD</strain>
    </source>
</reference>
<name>I3CIJ1_9GAMM</name>
<evidence type="ECO:0000313" key="4">
    <source>
        <dbReference type="Proteomes" id="UP000005744"/>
    </source>
</evidence>
<sequence>MKKSTSISLLLIAPSALTLIGCSDNNVPKDLSFKDRDECSIYYSSHECDKIVSQSRPMFEKREACENYAGVGKCETTAWQGQAYWMPLRNVRPIAPLTQNTATSSSFSNTGSSSTLSTNGFSRWYVPADVTTDITPRRAISTSNFAGKYAENYSNNSSTTGSYSGNQSSSSTSYSSSSYSNNSPSSTSSSSTSTRNLAGSTSRSSSSSSSS</sequence>
<dbReference type="PROSITE" id="PS51257">
    <property type="entry name" value="PROKAR_LIPOPROTEIN"/>
    <property type="match status" value="1"/>
</dbReference>
<dbReference type="AlphaFoldDB" id="I3CIJ1"/>
<dbReference type="EMBL" id="JH600070">
    <property type="protein sequence ID" value="EIJ43434.1"/>
    <property type="molecule type" value="Genomic_DNA"/>
</dbReference>
<dbReference type="STRING" id="395493.BegalDRAFT_2592"/>
<keyword evidence="2" id="KW-0732">Signal</keyword>
<gene>
    <name evidence="3" type="ORF">BegalDRAFT_2592</name>
</gene>
<organism evidence="3 4">
    <name type="scientific">Beggiatoa alba B18LD</name>
    <dbReference type="NCBI Taxonomy" id="395493"/>
    <lineage>
        <taxon>Bacteria</taxon>
        <taxon>Pseudomonadati</taxon>
        <taxon>Pseudomonadota</taxon>
        <taxon>Gammaproteobacteria</taxon>
        <taxon>Thiotrichales</taxon>
        <taxon>Thiotrichaceae</taxon>
        <taxon>Beggiatoa</taxon>
    </lineage>
</organism>
<feature type="region of interest" description="Disordered" evidence="1">
    <location>
        <begin position="156"/>
        <end position="211"/>
    </location>
</feature>
<feature type="chain" id="PRO_5003669270" description="Integral membrane protein" evidence="2">
    <location>
        <begin position="19"/>
        <end position="211"/>
    </location>
</feature>
<dbReference type="OrthoDB" id="7361974at2"/>
<feature type="signal peptide" evidence="2">
    <location>
        <begin position="1"/>
        <end position="18"/>
    </location>
</feature>
<accession>I3CIJ1</accession>